<dbReference type="OrthoDB" id="5544375at2759"/>
<dbReference type="GeneID" id="66117826"/>
<dbReference type="InterPro" id="IPR012471">
    <property type="entry name" value="DUF1690"/>
</dbReference>
<dbReference type="EMBL" id="JAHMUF010000006">
    <property type="protein sequence ID" value="KAG7194772.1"/>
    <property type="molecule type" value="Genomic_DNA"/>
</dbReference>
<protein>
    <recommendedName>
        <fullName evidence="3">DUF1690-domain-containing protein</fullName>
    </recommendedName>
</protein>
<reference evidence="1" key="1">
    <citation type="submission" date="2021-03" db="EMBL/GenBank/DDBJ databases">
        <authorList>
            <person name="Palmer J.M."/>
        </authorList>
    </citation>
    <scope>NUCLEOTIDE SEQUENCE</scope>
    <source>
        <strain evidence="1">ARV_011</strain>
    </source>
</reference>
<name>A0A9P7VBB3_9ASCO</name>
<dbReference type="RefSeq" id="XP_043050319.1">
    <property type="nucleotide sequence ID" value="XM_043195122.1"/>
</dbReference>
<gene>
    <name evidence="1" type="ORF">KQ657_004452</name>
</gene>
<keyword evidence="2" id="KW-1185">Reference proteome</keyword>
<evidence type="ECO:0000313" key="1">
    <source>
        <dbReference type="EMBL" id="KAG7194772.1"/>
    </source>
</evidence>
<dbReference type="Proteomes" id="UP000790833">
    <property type="component" value="Unassembled WGS sequence"/>
</dbReference>
<dbReference type="Pfam" id="PF07956">
    <property type="entry name" value="DUF1690"/>
    <property type="match status" value="1"/>
</dbReference>
<dbReference type="AlphaFoldDB" id="A0A9P7VBB3"/>
<sequence length="151" mass="16650">MGSSASRPETKVFTPAAPVDFSASFLSQLEASAESDYSRAQHTEKYIQERVLAELAKLEAEAGNRFHNAVDGSLLNNYDKEDSKLSVSEADGKITALTKALKENIELAKVHVPEATREAREAVISCLKENSGKPLNCWEEVSQFKKLTKDF</sequence>
<evidence type="ECO:0000313" key="2">
    <source>
        <dbReference type="Proteomes" id="UP000790833"/>
    </source>
</evidence>
<accession>A0A9P7VBB3</accession>
<proteinExistence type="predicted"/>
<evidence type="ECO:0008006" key="3">
    <source>
        <dbReference type="Google" id="ProtNLM"/>
    </source>
</evidence>
<comment type="caution">
    <text evidence="1">The sequence shown here is derived from an EMBL/GenBank/DDBJ whole genome shotgun (WGS) entry which is preliminary data.</text>
</comment>
<organism evidence="1 2">
    <name type="scientific">Scheffersomyces spartinae</name>
    <dbReference type="NCBI Taxonomy" id="45513"/>
    <lineage>
        <taxon>Eukaryota</taxon>
        <taxon>Fungi</taxon>
        <taxon>Dikarya</taxon>
        <taxon>Ascomycota</taxon>
        <taxon>Saccharomycotina</taxon>
        <taxon>Pichiomycetes</taxon>
        <taxon>Debaryomycetaceae</taxon>
        <taxon>Scheffersomyces</taxon>
    </lineage>
</organism>